<dbReference type="AlphaFoldDB" id="A0A7H1MBZ9"/>
<dbReference type="Proteomes" id="UP000516412">
    <property type="component" value="Chromosome"/>
</dbReference>
<gene>
    <name evidence="1" type="ORF">H7A79_2289</name>
</gene>
<name>A0A7H1MBZ9_9NEIS</name>
<dbReference type="EMBL" id="CP060414">
    <property type="protein sequence ID" value="QNT59164.1"/>
    <property type="molecule type" value="Genomic_DNA"/>
</dbReference>
<evidence type="ECO:0000313" key="2">
    <source>
        <dbReference type="Proteomes" id="UP000516412"/>
    </source>
</evidence>
<accession>A0A7H1MBZ9</accession>
<organism evidence="1 2">
    <name type="scientific">Neisseria musculi</name>
    <dbReference type="NCBI Taxonomy" id="1815583"/>
    <lineage>
        <taxon>Bacteria</taxon>
        <taxon>Pseudomonadati</taxon>
        <taxon>Pseudomonadota</taxon>
        <taxon>Betaproteobacteria</taxon>
        <taxon>Neisseriales</taxon>
        <taxon>Neisseriaceae</taxon>
        <taxon>Neisseria</taxon>
    </lineage>
</organism>
<proteinExistence type="predicted"/>
<evidence type="ECO:0000313" key="1">
    <source>
        <dbReference type="EMBL" id="QNT59164.1"/>
    </source>
</evidence>
<keyword evidence="2" id="KW-1185">Reference proteome</keyword>
<sequence>MQTAGTILPLWRSAGLFLSRDGAAPYRFALFYDKKGLFKLWAVKPLC</sequence>
<reference evidence="1" key="1">
    <citation type="submission" date="2024-06" db="EMBL/GenBank/DDBJ databases">
        <title>Complete Genome Sequence of mouse commensal type strain Neisseria musculi.</title>
        <authorList>
            <person name="Thapa E."/>
            <person name="Aluvathingal J."/>
            <person name="Nadendla S."/>
            <person name="Mehta A."/>
            <person name="Tettelin H."/>
            <person name="Weyand N.J."/>
        </authorList>
    </citation>
    <scope>NUCLEOTIDE SEQUENCE</scope>
    <source>
        <strain evidence="1">NW831</strain>
    </source>
</reference>
<dbReference type="KEGG" id="nmus:H7A79_2289"/>
<protein>
    <submittedName>
        <fullName evidence="1">Uncharacterized protein</fullName>
    </submittedName>
</protein>